<feature type="disulfide bond" evidence="5">
    <location>
        <begin position="20"/>
        <end position="29"/>
    </location>
</feature>
<dbReference type="PROSITE" id="PS50026">
    <property type="entry name" value="EGF_3"/>
    <property type="match status" value="1"/>
</dbReference>
<dbReference type="AlphaFoldDB" id="A0A9Q1BA44"/>
<dbReference type="CDD" id="cd00054">
    <property type="entry name" value="EGF_CA"/>
    <property type="match status" value="1"/>
</dbReference>
<dbReference type="FunFam" id="2.10.25.10:FF:000006">
    <property type="entry name" value="Versican core protein-like isoform 1"/>
    <property type="match status" value="1"/>
</dbReference>
<keyword evidence="3 5" id="KW-1015">Disulfide bond</keyword>
<evidence type="ECO:0000256" key="1">
    <source>
        <dbReference type="ARBA" id="ARBA00022536"/>
    </source>
</evidence>
<evidence type="ECO:0000259" key="6">
    <source>
        <dbReference type="PROSITE" id="PS50026"/>
    </source>
</evidence>
<evidence type="ECO:0000313" key="7">
    <source>
        <dbReference type="EMBL" id="KAJ8019130.1"/>
    </source>
</evidence>
<feature type="domain" description="EGF-like" evidence="6">
    <location>
        <begin position="1"/>
        <end position="30"/>
    </location>
</feature>
<reference evidence="7" key="1">
    <citation type="submission" date="2021-10" db="EMBL/GenBank/DDBJ databases">
        <title>Tropical sea cucumber genome reveals ecological adaptation and Cuvierian tubules defense mechanism.</title>
        <authorList>
            <person name="Chen T."/>
        </authorList>
    </citation>
    <scope>NUCLEOTIDE SEQUENCE</scope>
    <source>
        <strain evidence="7">Nanhai2018</strain>
        <tissue evidence="7">Muscle</tissue>
    </source>
</reference>
<evidence type="ECO:0000256" key="2">
    <source>
        <dbReference type="ARBA" id="ARBA00022737"/>
    </source>
</evidence>
<dbReference type="InterPro" id="IPR001881">
    <property type="entry name" value="EGF-like_Ca-bd_dom"/>
</dbReference>
<proteinExistence type="predicted"/>
<dbReference type="InterPro" id="IPR000152">
    <property type="entry name" value="EGF-type_Asp/Asn_hydroxyl_site"/>
</dbReference>
<dbReference type="PROSITE" id="PS00022">
    <property type="entry name" value="EGF_1"/>
    <property type="match status" value="1"/>
</dbReference>
<organism evidence="7 8">
    <name type="scientific">Holothuria leucospilota</name>
    <name type="common">Black long sea cucumber</name>
    <name type="synonym">Mertensiothuria leucospilota</name>
    <dbReference type="NCBI Taxonomy" id="206669"/>
    <lineage>
        <taxon>Eukaryota</taxon>
        <taxon>Metazoa</taxon>
        <taxon>Echinodermata</taxon>
        <taxon>Eleutherozoa</taxon>
        <taxon>Echinozoa</taxon>
        <taxon>Holothuroidea</taxon>
        <taxon>Aspidochirotacea</taxon>
        <taxon>Aspidochirotida</taxon>
        <taxon>Holothuriidae</taxon>
        <taxon>Holothuria</taxon>
    </lineage>
</organism>
<keyword evidence="4" id="KW-0325">Glycoprotein</keyword>
<dbReference type="SUPFAM" id="SSF57196">
    <property type="entry name" value="EGF/Laminin"/>
    <property type="match status" value="1"/>
</dbReference>
<accession>A0A9Q1BA44</accession>
<evidence type="ECO:0000313" key="8">
    <source>
        <dbReference type="Proteomes" id="UP001152320"/>
    </source>
</evidence>
<keyword evidence="1 5" id="KW-0245">EGF-like domain</keyword>
<comment type="caution">
    <text evidence="5">Lacks conserved residue(s) required for the propagation of feature annotation.</text>
</comment>
<comment type="caution">
    <text evidence="7">The sequence shown here is derived from an EMBL/GenBank/DDBJ whole genome shotgun (WGS) entry which is preliminary data.</text>
</comment>
<evidence type="ECO:0000256" key="3">
    <source>
        <dbReference type="ARBA" id="ARBA00023157"/>
    </source>
</evidence>
<dbReference type="PROSITE" id="PS00010">
    <property type="entry name" value="ASX_HYDROXYL"/>
    <property type="match status" value="1"/>
</dbReference>
<dbReference type="InterPro" id="IPR000742">
    <property type="entry name" value="EGF"/>
</dbReference>
<evidence type="ECO:0000256" key="5">
    <source>
        <dbReference type="PROSITE-ProRule" id="PRU00076"/>
    </source>
</evidence>
<gene>
    <name evidence="7" type="ORF">HOLleu_42483</name>
</gene>
<dbReference type="SMART" id="SM00179">
    <property type="entry name" value="EGF_CA"/>
    <property type="match status" value="1"/>
</dbReference>
<dbReference type="Proteomes" id="UP001152320">
    <property type="component" value="Unassembled WGS sequence"/>
</dbReference>
<protein>
    <submittedName>
        <fullName evidence="7">Neurogenic locus notch-like protein 2</fullName>
    </submittedName>
</protein>
<dbReference type="OrthoDB" id="283575at2759"/>
<name>A0A9Q1BA44_HOLLE</name>
<dbReference type="Gene3D" id="2.10.25.10">
    <property type="entry name" value="Laminin"/>
    <property type="match status" value="1"/>
</dbReference>
<dbReference type="Pfam" id="PF00008">
    <property type="entry name" value="EGF"/>
    <property type="match status" value="1"/>
</dbReference>
<keyword evidence="8" id="KW-1185">Reference proteome</keyword>
<keyword evidence="2" id="KW-0677">Repeat</keyword>
<sequence>MPCMNFATCVDMVNGYRCDCAPGFEGTTCDIILMNVNPTHVKMVLLVLMALRYTFASVPLDLQV</sequence>
<dbReference type="PROSITE" id="PS01186">
    <property type="entry name" value="EGF_2"/>
    <property type="match status" value="1"/>
</dbReference>
<dbReference type="EMBL" id="JAIZAY010000079">
    <property type="protein sequence ID" value="KAJ8019130.1"/>
    <property type="molecule type" value="Genomic_DNA"/>
</dbReference>
<dbReference type="GO" id="GO:0005509">
    <property type="term" value="F:calcium ion binding"/>
    <property type="evidence" value="ECO:0007669"/>
    <property type="project" value="InterPro"/>
</dbReference>
<evidence type="ECO:0000256" key="4">
    <source>
        <dbReference type="ARBA" id="ARBA00023180"/>
    </source>
</evidence>